<dbReference type="InterPro" id="IPR000884">
    <property type="entry name" value="TSP1_rpt"/>
</dbReference>
<evidence type="ECO:0000256" key="2">
    <source>
        <dbReference type="ARBA" id="ARBA00022525"/>
    </source>
</evidence>
<feature type="disulfide bond" evidence="15">
    <location>
        <begin position="347"/>
        <end position="429"/>
    </location>
</feature>
<name>A0AAN7Q627_9COLE</name>
<evidence type="ECO:0000256" key="12">
    <source>
        <dbReference type="ARBA" id="ARBA00023180"/>
    </source>
</evidence>
<feature type="binding site" evidence="14">
    <location>
        <position position="318"/>
    </location>
    <ligand>
        <name>Ca(2+)</name>
        <dbReference type="ChEBI" id="CHEBI:29108"/>
        <label>1</label>
    </ligand>
</feature>
<keyword evidence="4" id="KW-0645">Protease</keyword>
<evidence type="ECO:0000256" key="14">
    <source>
        <dbReference type="PIRSR" id="PIRSR613273-2"/>
    </source>
</evidence>
<comment type="caution">
    <text evidence="18">The sequence shown here is derived from an EMBL/GenBank/DDBJ whole genome shotgun (WGS) entry which is preliminary data.</text>
</comment>
<dbReference type="GO" id="GO:0046872">
    <property type="term" value="F:metal ion binding"/>
    <property type="evidence" value="ECO:0007669"/>
    <property type="project" value="UniProtKB-KW"/>
</dbReference>
<keyword evidence="19" id="KW-1185">Reference proteome</keyword>
<evidence type="ECO:0000256" key="7">
    <source>
        <dbReference type="ARBA" id="ARBA00022737"/>
    </source>
</evidence>
<feature type="active site" evidence="13 16">
    <location>
        <position position="370"/>
    </location>
</feature>
<comment type="subcellular location">
    <subcellularLocation>
        <location evidence="1">Secreted</location>
        <location evidence="1">Extracellular space</location>
        <location evidence="1">Extracellular matrix</location>
    </subcellularLocation>
</comment>
<dbReference type="Gene3D" id="3.40.390.10">
    <property type="entry name" value="Collagenase (Catalytic Domain)"/>
    <property type="match status" value="1"/>
</dbReference>
<feature type="disulfide bond" evidence="15">
    <location>
        <begin position="532"/>
        <end position="569"/>
    </location>
</feature>
<dbReference type="Pfam" id="PF01562">
    <property type="entry name" value="Pep_M12B_propep"/>
    <property type="match status" value="1"/>
</dbReference>
<comment type="caution">
    <text evidence="16">Lacks conserved residue(s) required for the propagation of feature annotation.</text>
</comment>
<keyword evidence="7" id="KW-0677">Repeat</keyword>
<dbReference type="PRINTS" id="PR01705">
    <property type="entry name" value="TSP1REPEAT"/>
</dbReference>
<feature type="disulfide bond" evidence="15">
    <location>
        <begin position="473"/>
        <end position="504"/>
    </location>
</feature>
<feature type="binding site" evidence="14 16">
    <location>
        <position position="379"/>
    </location>
    <ligand>
        <name>Zn(2+)</name>
        <dbReference type="ChEBI" id="CHEBI:29105"/>
        <note>catalytic</note>
    </ligand>
</feature>
<evidence type="ECO:0000256" key="6">
    <source>
        <dbReference type="ARBA" id="ARBA00022729"/>
    </source>
</evidence>
<gene>
    <name evidence="18" type="ORF">RN001_004724</name>
</gene>
<dbReference type="PRINTS" id="PR01857">
    <property type="entry name" value="ADAMTSFAMILY"/>
</dbReference>
<feature type="disulfide bond" evidence="15">
    <location>
        <begin position="329"/>
        <end position="335"/>
    </location>
</feature>
<sequence>MMKEDENHCEDILFNVSEVAAAVTDDLLLDRFNQQATQYELVVPHKATEKGEFKSHIIPHHYNRNYYKNKRLQKMSADDMIYYIVPIFGDNYHLELVPNNDMISPGMVIETHNGGKISNSKIRRLGNVQCHYKGSVRGQHDSRVALSTCSGLSGFLKTKRGEFIIEPMEGYNQSSGKEHPHFVYPHDKQPLSKDIICNMNNIISRTARNQFKNVRPTNVTEYHIEVLLTVDKSMLNHHARFDVDNYILTVFNMAHALYQDSSLGLSINLAIVRIIRLEEDNHKLNLAVNKNVKKTLESFEKWQHTINPRDDTHPNHHDVAILLTRRDICGDDDNCGILGASVMGGICDPEHQAAVCVDRGLRLGFIIAHEIGHTLAIPHDESKEADCKATLPNGTSTVMNPSVNIQTSQWSPCSVRFLKLFIEQGYADCLLDLPIDHGFQMPDILPGVMYGADFQCRELLTPTATLCDVGVECDNLLCFVKGKGCIETYTMAASGTNCGEKKWCFRGECVEEGERPGAIDPRWSRWSNWSDCSRTCGSGVQVRERYCTNPAPGNGGKYCSGTHKEHQICIIKPCESGSLSFRNAQCAKFNQWIYPEDNKIHQWKAYRVKNENPCVLFCVNDEGDVASLRPRVEDGTKCVKEKPDICVGGTCRVVPCDFILESTAIEDWCGVCRGNGTSCVVQSGLKHFQRKTDQKQIAKLVEIPKYSINIKVEETEPTESKIQVVEKLSNETVIEGNVLGQFNVTGVTAWLGNIRTKQEALNIPGNITNDIIIQIVILDNTTIKYSYGTPNITPRKPVFNWDYLDWTKCSSACGSGTEEAIPRCTEKTAGLVDDMYCAAIIKPNVRVRPCEIAPCVARWMVGDWQECSPCPNGRHYRSVRCVIPTGDGETKINLVHEYQCVPPKPKDKENCVCSSKNKKRIKQKLLKKGYLTSKSATSCNANEDDNLDAKRLTIIIDKEDPKNVKLTIHNDSVPNQLTNTDLNSTKSSELVGKAALKFINKLNRNFAFNKRNRYKRKQIKYICT</sequence>
<feature type="disulfide bond" evidence="15">
    <location>
        <begin position="498"/>
        <end position="509"/>
    </location>
</feature>
<feature type="binding site" evidence="14 16">
    <location>
        <position position="369"/>
    </location>
    <ligand>
        <name>Zn(2+)</name>
        <dbReference type="ChEBI" id="CHEBI:29105"/>
        <note>catalytic</note>
    </ligand>
</feature>
<dbReference type="EMBL" id="JARPUR010000002">
    <property type="protein sequence ID" value="KAK4881405.1"/>
    <property type="molecule type" value="Genomic_DNA"/>
</dbReference>
<dbReference type="Pfam" id="PF17771">
    <property type="entry name" value="ADAMTS_CR_2"/>
    <property type="match status" value="1"/>
</dbReference>
<dbReference type="SUPFAM" id="SSF55486">
    <property type="entry name" value="Metalloproteases ('zincins'), catalytic domain"/>
    <property type="match status" value="1"/>
</dbReference>
<dbReference type="Gene3D" id="2.20.100.10">
    <property type="entry name" value="Thrombospondin type-1 (TSP1) repeat"/>
    <property type="match status" value="2"/>
</dbReference>
<keyword evidence="2" id="KW-0964">Secreted</keyword>
<feature type="disulfide bond" evidence="15">
    <location>
        <begin position="536"/>
        <end position="574"/>
    </location>
</feature>
<feature type="binding site" description="in inhibited form" evidence="14">
    <location>
        <position position="197"/>
    </location>
    <ligand>
        <name>Zn(2+)</name>
        <dbReference type="ChEBI" id="CHEBI:29105"/>
        <note>catalytic</note>
    </ligand>
</feature>
<feature type="binding site" evidence="14">
    <location>
        <position position="432"/>
    </location>
    <ligand>
        <name>Ca(2+)</name>
        <dbReference type="ChEBI" id="CHEBI:29108"/>
        <label>2</label>
    </ligand>
</feature>
<evidence type="ECO:0000256" key="5">
    <source>
        <dbReference type="ARBA" id="ARBA00022723"/>
    </source>
</evidence>
<dbReference type="AlphaFoldDB" id="A0AAN7Q627"/>
<dbReference type="Proteomes" id="UP001353858">
    <property type="component" value="Unassembled WGS sequence"/>
</dbReference>
<dbReference type="InterPro" id="IPR041645">
    <property type="entry name" value="ADAMTS_CR_2"/>
</dbReference>
<evidence type="ECO:0000256" key="16">
    <source>
        <dbReference type="PROSITE-ProRule" id="PRU00276"/>
    </source>
</evidence>
<keyword evidence="8" id="KW-0378">Hydrolase</keyword>
<keyword evidence="10" id="KW-0482">Metalloprotease</keyword>
<keyword evidence="5 14" id="KW-0479">Metal-binding</keyword>
<protein>
    <recommendedName>
        <fullName evidence="17">Peptidase M12B domain-containing protein</fullName>
    </recommendedName>
</protein>
<proteinExistence type="predicted"/>
<dbReference type="Pfam" id="PF05986">
    <property type="entry name" value="ADAMTS_spacer1"/>
    <property type="match status" value="1"/>
</dbReference>
<dbReference type="InterPro" id="IPR010294">
    <property type="entry name" value="ADAMTS_spacer1"/>
</dbReference>
<evidence type="ECO:0000256" key="11">
    <source>
        <dbReference type="ARBA" id="ARBA00023157"/>
    </source>
</evidence>
<dbReference type="Pfam" id="PF00090">
    <property type="entry name" value="TSP_1"/>
    <property type="match status" value="1"/>
</dbReference>
<dbReference type="SMART" id="SM00209">
    <property type="entry name" value="TSP1"/>
    <property type="match status" value="2"/>
</dbReference>
<dbReference type="GO" id="GO:0004222">
    <property type="term" value="F:metalloendopeptidase activity"/>
    <property type="evidence" value="ECO:0007669"/>
    <property type="project" value="InterPro"/>
</dbReference>
<evidence type="ECO:0000313" key="18">
    <source>
        <dbReference type="EMBL" id="KAK4881405.1"/>
    </source>
</evidence>
<evidence type="ECO:0000256" key="15">
    <source>
        <dbReference type="PIRSR" id="PIRSR613273-3"/>
    </source>
</evidence>
<feature type="domain" description="Peptidase M12B" evidence="17">
    <location>
        <begin position="222"/>
        <end position="434"/>
    </location>
</feature>
<dbReference type="PANTHER" id="PTHR13723">
    <property type="entry name" value="ADAMTS A DISINTEGRIN AND METALLOPROTEASE WITH THROMBOSPONDIN MOTIFS PROTEASE"/>
    <property type="match status" value="1"/>
</dbReference>
<evidence type="ECO:0000256" key="4">
    <source>
        <dbReference type="ARBA" id="ARBA00022670"/>
    </source>
</evidence>
<dbReference type="PROSITE" id="PS50092">
    <property type="entry name" value="TSP1"/>
    <property type="match status" value="2"/>
</dbReference>
<evidence type="ECO:0000256" key="10">
    <source>
        <dbReference type="ARBA" id="ARBA00023049"/>
    </source>
</evidence>
<dbReference type="GO" id="GO:0030198">
    <property type="term" value="P:extracellular matrix organization"/>
    <property type="evidence" value="ECO:0007669"/>
    <property type="project" value="InterPro"/>
</dbReference>
<comment type="cofactor">
    <cofactor evidence="14">
        <name>Zn(2+)</name>
        <dbReference type="ChEBI" id="CHEBI:29105"/>
    </cofactor>
    <text evidence="14">Binds 1 zinc ion per subunit.</text>
</comment>
<dbReference type="GO" id="GO:0006508">
    <property type="term" value="P:proteolysis"/>
    <property type="evidence" value="ECO:0007669"/>
    <property type="project" value="UniProtKB-KW"/>
</dbReference>
<feature type="binding site" evidence="14">
    <location>
        <position position="311"/>
    </location>
    <ligand>
        <name>Ca(2+)</name>
        <dbReference type="ChEBI" id="CHEBI:29108"/>
        <label>2</label>
    </ligand>
</feature>
<evidence type="ECO:0000256" key="9">
    <source>
        <dbReference type="ARBA" id="ARBA00022833"/>
    </source>
</evidence>
<keyword evidence="14" id="KW-0106">Calcium</keyword>
<evidence type="ECO:0000256" key="13">
    <source>
        <dbReference type="PIRSR" id="PIRSR613273-1"/>
    </source>
</evidence>
<dbReference type="InterPro" id="IPR002870">
    <property type="entry name" value="Peptidase_M12B_N"/>
</dbReference>
<feature type="binding site" evidence="14">
    <location>
        <position position="311"/>
    </location>
    <ligand>
        <name>Ca(2+)</name>
        <dbReference type="ChEBI" id="CHEBI:29108"/>
        <label>1</label>
    </ligand>
</feature>
<evidence type="ECO:0000256" key="8">
    <source>
        <dbReference type="ARBA" id="ARBA00022801"/>
    </source>
</evidence>
<keyword evidence="12" id="KW-0325">Glycoprotein</keyword>
<dbReference type="InterPro" id="IPR036383">
    <property type="entry name" value="TSP1_rpt_sf"/>
</dbReference>
<dbReference type="GO" id="GO:0031012">
    <property type="term" value="C:extracellular matrix"/>
    <property type="evidence" value="ECO:0007669"/>
    <property type="project" value="TreeGrafter"/>
</dbReference>
<feature type="binding site" evidence="14">
    <location>
        <position position="225"/>
    </location>
    <ligand>
        <name>Ca(2+)</name>
        <dbReference type="ChEBI" id="CHEBI:29108"/>
        <label>1</label>
    </ligand>
</feature>
<dbReference type="PANTHER" id="PTHR13723:SF200">
    <property type="entry name" value="ADAM METALLOPEPTIDASE WITH THROMBOSPONDIN TYPE 1 MOTIF B, ISOFORM B"/>
    <property type="match status" value="1"/>
</dbReference>
<dbReference type="SUPFAM" id="SSF82895">
    <property type="entry name" value="TSP-1 type 1 repeat"/>
    <property type="match status" value="3"/>
</dbReference>
<feature type="disulfide bond" evidence="15">
    <location>
        <begin position="456"/>
        <end position="478"/>
    </location>
</feature>
<dbReference type="InterPro" id="IPR013273">
    <property type="entry name" value="ADAMTS/ADAMTS-like"/>
</dbReference>
<dbReference type="InterPro" id="IPR024079">
    <property type="entry name" value="MetalloPept_cat_dom_sf"/>
</dbReference>
<dbReference type="Gene3D" id="2.60.120.830">
    <property type="match status" value="1"/>
</dbReference>
<dbReference type="InterPro" id="IPR001590">
    <property type="entry name" value="Peptidase_M12B"/>
</dbReference>
<dbReference type="FunFam" id="2.20.100.10:FF:000007">
    <property type="entry name" value="Thrombospondin 1"/>
    <property type="match status" value="1"/>
</dbReference>
<feature type="binding site" evidence="14">
    <location>
        <position position="225"/>
    </location>
    <ligand>
        <name>Ca(2+)</name>
        <dbReference type="ChEBI" id="CHEBI:29108"/>
        <label>2</label>
    </ligand>
</feature>
<dbReference type="InterPro" id="IPR050439">
    <property type="entry name" value="ADAMTS_ADAMTS-like"/>
</dbReference>
<reference evidence="19" key="1">
    <citation type="submission" date="2023-01" db="EMBL/GenBank/DDBJ databases">
        <title>Key to firefly adult light organ development and bioluminescence: homeobox transcription factors regulate luciferase expression and transportation to peroxisome.</title>
        <authorList>
            <person name="Fu X."/>
        </authorList>
    </citation>
    <scope>NUCLEOTIDE SEQUENCE [LARGE SCALE GENOMIC DNA]</scope>
</reference>
<feature type="binding site" evidence="14 16">
    <location>
        <position position="373"/>
    </location>
    <ligand>
        <name>Zn(2+)</name>
        <dbReference type="ChEBI" id="CHEBI:29105"/>
        <note>catalytic</note>
    </ligand>
</feature>
<dbReference type="PROSITE" id="PS50215">
    <property type="entry name" value="ADAM_MEPRO"/>
    <property type="match status" value="1"/>
</dbReference>
<dbReference type="Pfam" id="PF01421">
    <property type="entry name" value="Reprolysin"/>
    <property type="match status" value="1"/>
</dbReference>
<evidence type="ECO:0000313" key="19">
    <source>
        <dbReference type="Proteomes" id="UP001353858"/>
    </source>
</evidence>
<dbReference type="Pfam" id="PF19030">
    <property type="entry name" value="TSP1_ADAMTS"/>
    <property type="match status" value="1"/>
</dbReference>
<evidence type="ECO:0000256" key="3">
    <source>
        <dbReference type="ARBA" id="ARBA00022530"/>
    </source>
</evidence>
<keyword evidence="6" id="KW-0732">Signal</keyword>
<keyword evidence="11 15" id="KW-1015">Disulfide bond</keyword>
<feature type="binding site" evidence="14">
    <location>
        <position position="429"/>
    </location>
    <ligand>
        <name>Ca(2+)</name>
        <dbReference type="ChEBI" id="CHEBI:29108"/>
        <label>1</label>
    </ligand>
</feature>
<evidence type="ECO:0000256" key="1">
    <source>
        <dbReference type="ARBA" id="ARBA00004498"/>
    </source>
</evidence>
<evidence type="ECO:0000259" key="17">
    <source>
        <dbReference type="PROSITE" id="PS50215"/>
    </source>
</evidence>
<feature type="binding site" evidence="14">
    <location>
        <position position="432"/>
    </location>
    <ligand>
        <name>Ca(2+)</name>
        <dbReference type="ChEBI" id="CHEBI:29108"/>
        <label>1</label>
    </ligand>
</feature>
<organism evidence="18 19">
    <name type="scientific">Aquatica leii</name>
    <dbReference type="NCBI Taxonomy" id="1421715"/>
    <lineage>
        <taxon>Eukaryota</taxon>
        <taxon>Metazoa</taxon>
        <taxon>Ecdysozoa</taxon>
        <taxon>Arthropoda</taxon>
        <taxon>Hexapoda</taxon>
        <taxon>Insecta</taxon>
        <taxon>Pterygota</taxon>
        <taxon>Neoptera</taxon>
        <taxon>Endopterygota</taxon>
        <taxon>Coleoptera</taxon>
        <taxon>Polyphaga</taxon>
        <taxon>Elateriformia</taxon>
        <taxon>Elateroidea</taxon>
        <taxon>Lampyridae</taxon>
        <taxon>Luciolinae</taxon>
        <taxon>Aquatica</taxon>
    </lineage>
</organism>
<dbReference type="Gene3D" id="3.40.1620.60">
    <property type="match status" value="1"/>
</dbReference>
<dbReference type="CDD" id="cd04273">
    <property type="entry name" value="ZnMc_ADAMTS_like"/>
    <property type="match status" value="1"/>
</dbReference>
<feature type="disulfide bond" evidence="15">
    <location>
        <begin position="547"/>
        <end position="559"/>
    </location>
</feature>
<keyword evidence="9 14" id="KW-0862">Zinc</keyword>
<keyword evidence="3" id="KW-0272">Extracellular matrix</keyword>
<accession>A0AAN7Q627</accession>